<dbReference type="SUPFAM" id="SSF90112">
    <property type="entry name" value="Neurotransmitter-gated ion-channel transmembrane pore"/>
    <property type="match status" value="1"/>
</dbReference>
<feature type="signal peptide" evidence="1">
    <location>
        <begin position="1"/>
        <end position="34"/>
    </location>
</feature>
<evidence type="ECO:0000256" key="1">
    <source>
        <dbReference type="SAM" id="SignalP"/>
    </source>
</evidence>
<feature type="non-terminal residue" evidence="2">
    <location>
        <position position="1"/>
    </location>
</feature>
<dbReference type="EMBL" id="HACG01004765">
    <property type="protein sequence ID" value="CEK51630.1"/>
    <property type="molecule type" value="Transcribed_RNA"/>
</dbReference>
<reference evidence="2" key="1">
    <citation type="submission" date="2014-12" db="EMBL/GenBank/DDBJ databases">
        <title>Insight into the proteome of Arion vulgaris.</title>
        <authorList>
            <person name="Aradska J."/>
            <person name="Bulat T."/>
            <person name="Smidak R."/>
            <person name="Sarate P."/>
            <person name="Gangsoo J."/>
            <person name="Sialana F."/>
            <person name="Bilban M."/>
            <person name="Lubec G."/>
        </authorList>
    </citation>
    <scope>NUCLEOTIDE SEQUENCE</scope>
    <source>
        <tissue evidence="2">Skin</tissue>
    </source>
</reference>
<accession>A0A0B6Y835</accession>
<dbReference type="GO" id="GO:0016020">
    <property type="term" value="C:membrane"/>
    <property type="evidence" value="ECO:0007669"/>
    <property type="project" value="InterPro"/>
</dbReference>
<evidence type="ECO:0000313" key="2">
    <source>
        <dbReference type="EMBL" id="CEK51630.1"/>
    </source>
</evidence>
<sequence>VLIICAHNRIPRMAIMPRWMCWLFLFKLPKYLFMERPDHDNRWQQKSCTSPPSYPVTPQVPRANLFMRQVAAVSKRKKTK</sequence>
<organism evidence="2">
    <name type="scientific">Arion vulgaris</name>
    <dbReference type="NCBI Taxonomy" id="1028688"/>
    <lineage>
        <taxon>Eukaryota</taxon>
        <taxon>Metazoa</taxon>
        <taxon>Spiralia</taxon>
        <taxon>Lophotrochozoa</taxon>
        <taxon>Mollusca</taxon>
        <taxon>Gastropoda</taxon>
        <taxon>Heterobranchia</taxon>
        <taxon>Euthyneura</taxon>
        <taxon>Panpulmonata</taxon>
        <taxon>Eupulmonata</taxon>
        <taxon>Stylommatophora</taxon>
        <taxon>Helicina</taxon>
        <taxon>Arionoidea</taxon>
        <taxon>Arionidae</taxon>
        <taxon>Arion</taxon>
    </lineage>
</organism>
<gene>
    <name evidence="2" type="primary">ORF13935</name>
</gene>
<dbReference type="InterPro" id="IPR036719">
    <property type="entry name" value="Neuro-gated_channel_TM_sf"/>
</dbReference>
<protein>
    <submittedName>
        <fullName evidence="2">Uncharacterized protein</fullName>
    </submittedName>
</protein>
<name>A0A0B6Y835_9EUPU</name>
<keyword evidence="1" id="KW-0732">Signal</keyword>
<proteinExistence type="predicted"/>
<feature type="non-terminal residue" evidence="2">
    <location>
        <position position="80"/>
    </location>
</feature>
<feature type="chain" id="PRO_5002126325" evidence="1">
    <location>
        <begin position="35"/>
        <end position="80"/>
    </location>
</feature>
<dbReference type="AlphaFoldDB" id="A0A0B6Y835"/>
<dbReference type="GO" id="GO:0006811">
    <property type="term" value="P:monoatomic ion transport"/>
    <property type="evidence" value="ECO:0007669"/>
    <property type="project" value="InterPro"/>
</dbReference>